<keyword evidence="2" id="KW-1185">Reference proteome</keyword>
<gene>
    <name evidence="1" type="ORF">K5I29_03580</name>
</gene>
<evidence type="ECO:0000313" key="1">
    <source>
        <dbReference type="EMBL" id="UYW02004.1"/>
    </source>
</evidence>
<dbReference type="Proteomes" id="UP001163328">
    <property type="component" value="Chromosome"/>
</dbReference>
<reference evidence="1" key="1">
    <citation type="submission" date="2021-08" db="EMBL/GenBank/DDBJ databases">
        <title>Flavobacterium sp. strain CC-SYL302.</title>
        <authorList>
            <person name="Lin S.-Y."/>
            <person name="Lee T.-H."/>
            <person name="Young C.-C."/>
        </authorList>
    </citation>
    <scope>NUCLEOTIDE SEQUENCE</scope>
    <source>
        <strain evidence="1">CC-SYL302</strain>
    </source>
</reference>
<protein>
    <submittedName>
        <fullName evidence="1">Uncharacterized protein</fullName>
    </submittedName>
</protein>
<proteinExistence type="predicted"/>
<evidence type="ECO:0000313" key="2">
    <source>
        <dbReference type="Proteomes" id="UP001163328"/>
    </source>
</evidence>
<name>A0ABY6M2V0_9FLAO</name>
<sequence>MHSISQGIISGITGGSFETSFVSAMVSSVVSSGVQLGGVAAGIGESSATTILFGTASGAIAAKLTNGNVWQGAAVGFFVSALNHGAHQMIQKDPIKKYWDTNGDNKLNKSEADNHWLNGNGEPITVDNRFIDWSGLNVEKLKALKIGGTYAIETHEAFIHLKYETAATYGGTSFIKTGVNTIEVQDQMYHYNYRNNNSIKNIIRNIMTRVGLPVGQRAGTGALYSGTDYKIHYENRSIKISDLK</sequence>
<dbReference type="RefSeq" id="WP_264434483.1">
    <property type="nucleotide sequence ID" value="NZ_CP081495.1"/>
</dbReference>
<dbReference type="EMBL" id="CP081495">
    <property type="protein sequence ID" value="UYW02004.1"/>
    <property type="molecule type" value="Genomic_DNA"/>
</dbReference>
<accession>A0ABY6M2V0</accession>
<organism evidence="1 2">
    <name type="scientific">Flavobacterium agricola</name>
    <dbReference type="NCBI Taxonomy" id="2870839"/>
    <lineage>
        <taxon>Bacteria</taxon>
        <taxon>Pseudomonadati</taxon>
        <taxon>Bacteroidota</taxon>
        <taxon>Flavobacteriia</taxon>
        <taxon>Flavobacteriales</taxon>
        <taxon>Flavobacteriaceae</taxon>
        <taxon>Flavobacterium</taxon>
    </lineage>
</organism>